<dbReference type="InterPro" id="IPR052893">
    <property type="entry name" value="TCS_response_regulator"/>
</dbReference>
<proteinExistence type="predicted"/>
<evidence type="ECO:0000256" key="1">
    <source>
        <dbReference type="PROSITE-ProRule" id="PRU00169"/>
    </source>
</evidence>
<dbReference type="PANTHER" id="PTHR44520:SF2">
    <property type="entry name" value="RESPONSE REGULATOR RCP1"/>
    <property type="match status" value="1"/>
</dbReference>
<gene>
    <name evidence="3" type="ORF">E0486_14000</name>
</gene>
<dbReference type="RefSeq" id="WP_131852850.1">
    <property type="nucleotide sequence ID" value="NZ_SKFH01000027.1"/>
</dbReference>
<dbReference type="InterPro" id="IPR011006">
    <property type="entry name" value="CheY-like_superfamily"/>
</dbReference>
<keyword evidence="4" id="KW-1185">Reference proteome</keyword>
<dbReference type="InterPro" id="IPR001789">
    <property type="entry name" value="Sig_transdc_resp-reg_receiver"/>
</dbReference>
<feature type="domain" description="Response regulatory" evidence="2">
    <location>
        <begin position="5"/>
        <end position="125"/>
    </location>
</feature>
<comment type="caution">
    <text evidence="3">The sequence shown here is derived from an EMBL/GenBank/DDBJ whole genome shotgun (WGS) entry which is preliminary data.</text>
</comment>
<dbReference type="Gene3D" id="3.40.50.2300">
    <property type="match status" value="1"/>
</dbReference>
<dbReference type="PANTHER" id="PTHR44520">
    <property type="entry name" value="RESPONSE REGULATOR RCP1-RELATED"/>
    <property type="match status" value="1"/>
</dbReference>
<feature type="modified residue" description="4-aspartylphosphate" evidence="1">
    <location>
        <position position="59"/>
    </location>
</feature>
<accession>A0A4R4E1D0</accession>
<dbReference type="GO" id="GO:0000160">
    <property type="term" value="P:phosphorelay signal transduction system"/>
    <property type="evidence" value="ECO:0007669"/>
    <property type="project" value="InterPro"/>
</dbReference>
<dbReference type="PROSITE" id="PS50110">
    <property type="entry name" value="RESPONSE_REGULATORY"/>
    <property type="match status" value="1"/>
</dbReference>
<dbReference type="Pfam" id="PF00072">
    <property type="entry name" value="Response_reg"/>
    <property type="match status" value="1"/>
</dbReference>
<dbReference type="SUPFAM" id="SSF52172">
    <property type="entry name" value="CheY-like"/>
    <property type="match status" value="1"/>
</dbReference>
<dbReference type="AlphaFoldDB" id="A0A4R4E1D0"/>
<name>A0A4R4E1D0_9BACT</name>
<dbReference type="SMART" id="SM00448">
    <property type="entry name" value="REC"/>
    <property type="match status" value="1"/>
</dbReference>
<reference evidence="3 4" key="1">
    <citation type="submission" date="2019-03" db="EMBL/GenBank/DDBJ databases">
        <authorList>
            <person name="Kim M.K.M."/>
        </authorList>
    </citation>
    <scope>NUCLEOTIDE SEQUENCE [LARGE SCALE GENOMIC DNA]</scope>
    <source>
        <strain evidence="3 4">17J68-15</strain>
    </source>
</reference>
<protein>
    <submittedName>
        <fullName evidence="3">Response regulator</fullName>
    </submittedName>
</protein>
<evidence type="ECO:0000313" key="4">
    <source>
        <dbReference type="Proteomes" id="UP000295164"/>
    </source>
</evidence>
<keyword evidence="1" id="KW-0597">Phosphoprotein</keyword>
<evidence type="ECO:0000313" key="3">
    <source>
        <dbReference type="EMBL" id="TCZ68391.1"/>
    </source>
</evidence>
<organism evidence="3 4">
    <name type="scientific">Flaviaesturariibacter aridisoli</name>
    <dbReference type="NCBI Taxonomy" id="2545761"/>
    <lineage>
        <taxon>Bacteria</taxon>
        <taxon>Pseudomonadati</taxon>
        <taxon>Bacteroidota</taxon>
        <taxon>Chitinophagia</taxon>
        <taxon>Chitinophagales</taxon>
        <taxon>Chitinophagaceae</taxon>
        <taxon>Flaviaestuariibacter</taxon>
    </lineage>
</organism>
<sequence>MNEYRLFYAEDDLDDLHIFLEAFAERPEVQVTRFADGRALLNTLERLPETELPCHIVLDLNMPVLDGRETLVALRKHPRFSALPVLLFTTSNSDVDKNFALQWDVDLVTKPLIYEDMEHLADQLVALCRAYMARR</sequence>
<dbReference type="EMBL" id="SKFH01000027">
    <property type="protein sequence ID" value="TCZ68391.1"/>
    <property type="molecule type" value="Genomic_DNA"/>
</dbReference>
<dbReference type="Proteomes" id="UP000295164">
    <property type="component" value="Unassembled WGS sequence"/>
</dbReference>
<evidence type="ECO:0000259" key="2">
    <source>
        <dbReference type="PROSITE" id="PS50110"/>
    </source>
</evidence>
<dbReference type="OrthoDB" id="7631574at2"/>